<dbReference type="InterPro" id="IPR024775">
    <property type="entry name" value="DinB-like"/>
</dbReference>
<evidence type="ECO:0000313" key="3">
    <source>
        <dbReference type="Proteomes" id="UP000006620"/>
    </source>
</evidence>
<dbReference type="PATRIC" id="fig|1036673.3.peg.244"/>
<dbReference type="EMBL" id="CP002869">
    <property type="protein sequence ID" value="AEI38911.1"/>
    <property type="molecule type" value="Genomic_DNA"/>
</dbReference>
<dbReference type="KEGG" id="pms:KNP414_00286"/>
<protein>
    <recommendedName>
        <fullName evidence="1">DinB-like domain-containing protein</fullName>
    </recommendedName>
</protein>
<dbReference type="Proteomes" id="UP000006620">
    <property type="component" value="Chromosome"/>
</dbReference>
<reference evidence="2 3" key="2">
    <citation type="journal article" date="2013" name="Genome Announc.">
        <title>Genome Sequence of Growth-Improving Paenibacillus mucilaginosus Strain KNP414.</title>
        <authorList>
            <person name="Lu J.J."/>
            <person name="Wang J.F."/>
            <person name="Hu X.F."/>
        </authorList>
    </citation>
    <scope>NUCLEOTIDE SEQUENCE [LARGE SCALE GENOMIC DNA]</scope>
    <source>
        <strain evidence="2 3">KNP414</strain>
    </source>
</reference>
<evidence type="ECO:0000259" key="1">
    <source>
        <dbReference type="Pfam" id="PF12867"/>
    </source>
</evidence>
<name>F8FMA3_PAEMK</name>
<dbReference type="SUPFAM" id="SSF109854">
    <property type="entry name" value="DinB/YfiT-like putative metalloenzymes"/>
    <property type="match status" value="1"/>
</dbReference>
<sequence length="164" mass="18989">MENNRQIRSNIWNTVEDLSDMQINTRVEEGKWTIAQVLEHLYLMEKAITASMSRELNGGEIRPAEEKNFFLTLDRSRSVPAPAPLVPAEGFYTMNELKDKLGESRRTLEELLAGIPDEELAQRSFLHPVFGLMDLRQWLTFIGVHEQRHWGQIEELKMGLPPEE</sequence>
<organism evidence="2 3">
    <name type="scientific">Paenibacillus mucilaginosus (strain KNP414)</name>
    <dbReference type="NCBI Taxonomy" id="1036673"/>
    <lineage>
        <taxon>Bacteria</taxon>
        <taxon>Bacillati</taxon>
        <taxon>Bacillota</taxon>
        <taxon>Bacilli</taxon>
        <taxon>Bacillales</taxon>
        <taxon>Paenibacillaceae</taxon>
        <taxon>Paenibacillus</taxon>
    </lineage>
</organism>
<feature type="domain" description="DinB-like" evidence="1">
    <location>
        <begin position="6"/>
        <end position="153"/>
    </location>
</feature>
<reference evidence="3" key="1">
    <citation type="submission" date="2011-06" db="EMBL/GenBank/DDBJ databases">
        <title>Complete genome sequence of Paenibacillus mucilaginosus KNP414.</title>
        <authorList>
            <person name="Wang J."/>
            <person name="Hu S."/>
            <person name="Hu X."/>
            <person name="Zhang B."/>
            <person name="Dong D."/>
            <person name="Zhang S."/>
            <person name="Zhao K."/>
            <person name="Wu D."/>
        </authorList>
    </citation>
    <scope>NUCLEOTIDE SEQUENCE [LARGE SCALE GENOMIC DNA]</scope>
    <source>
        <strain evidence="3">KNP414</strain>
    </source>
</reference>
<dbReference type="AlphaFoldDB" id="F8FMA3"/>
<dbReference type="InterPro" id="IPR034660">
    <property type="entry name" value="DinB/YfiT-like"/>
</dbReference>
<accession>F8FMA3</accession>
<proteinExistence type="predicted"/>
<dbReference type="Pfam" id="PF12867">
    <property type="entry name" value="DinB_2"/>
    <property type="match status" value="1"/>
</dbReference>
<dbReference type="RefSeq" id="WP_013914077.1">
    <property type="nucleotide sequence ID" value="NC_015690.1"/>
</dbReference>
<dbReference type="Gene3D" id="1.20.120.450">
    <property type="entry name" value="dinb family like domain"/>
    <property type="match status" value="1"/>
</dbReference>
<dbReference type="HOGENOM" id="CLU_109379_1_0_9"/>
<evidence type="ECO:0000313" key="2">
    <source>
        <dbReference type="EMBL" id="AEI38911.1"/>
    </source>
</evidence>
<gene>
    <name evidence="2" type="ordered locus">KNP414_00286</name>
</gene>